<dbReference type="InterPro" id="IPR007669">
    <property type="entry name" value="Chst-1-like"/>
</dbReference>
<evidence type="ECO:0000313" key="1">
    <source>
        <dbReference type="EMBL" id="KAI1693205.1"/>
    </source>
</evidence>
<organism evidence="1 2">
    <name type="scientific">Ditylenchus destructor</name>
    <dbReference type="NCBI Taxonomy" id="166010"/>
    <lineage>
        <taxon>Eukaryota</taxon>
        <taxon>Metazoa</taxon>
        <taxon>Ecdysozoa</taxon>
        <taxon>Nematoda</taxon>
        <taxon>Chromadorea</taxon>
        <taxon>Rhabditida</taxon>
        <taxon>Tylenchina</taxon>
        <taxon>Tylenchomorpha</taxon>
        <taxon>Sphaerularioidea</taxon>
        <taxon>Anguinidae</taxon>
        <taxon>Anguininae</taxon>
        <taxon>Ditylenchus</taxon>
    </lineage>
</organism>
<proteinExistence type="predicted"/>
<protein>
    <submittedName>
        <fullName evidence="1">Sulfotransferase family domain-containing protein</fullName>
    </submittedName>
</protein>
<dbReference type="GO" id="GO:0047756">
    <property type="term" value="F:chondroitin 4-sulfotransferase activity"/>
    <property type="evidence" value="ECO:0007669"/>
    <property type="project" value="InterPro"/>
</dbReference>
<accession>A0AAD4QW85</accession>
<dbReference type="GO" id="GO:0050650">
    <property type="term" value="P:chondroitin sulfate proteoglycan biosynthetic process"/>
    <property type="evidence" value="ECO:0007669"/>
    <property type="project" value="InterPro"/>
</dbReference>
<dbReference type="PANTHER" id="PTHR22900:SF5">
    <property type="entry name" value="PROTEIN CBG14245"/>
    <property type="match status" value="1"/>
</dbReference>
<gene>
    <name evidence="1" type="ORF">DdX_20802</name>
</gene>
<evidence type="ECO:0000313" key="2">
    <source>
        <dbReference type="Proteomes" id="UP001201812"/>
    </source>
</evidence>
<dbReference type="InterPro" id="IPR005331">
    <property type="entry name" value="Sulfotransferase"/>
</dbReference>
<dbReference type="GO" id="GO:1902884">
    <property type="term" value="P:positive regulation of response to oxidative stress"/>
    <property type="evidence" value="ECO:0007669"/>
    <property type="project" value="InterPro"/>
</dbReference>
<dbReference type="Proteomes" id="UP001201812">
    <property type="component" value="Unassembled WGS sequence"/>
</dbReference>
<keyword evidence="2" id="KW-1185">Reference proteome</keyword>
<comment type="caution">
    <text evidence="1">The sequence shown here is derived from an EMBL/GenBank/DDBJ whole genome shotgun (WGS) entry which is preliminary data.</text>
</comment>
<sequence>MAPKSKTVACRIHQSVSTMLDNLICYLNNENAFRACEYETFDTNESKERFRLCDDRIDVANIENIVESQNISNFEHLFQDWNVVAVIGHPIDRLLAGFLDKCIRDAYVSHPFERTKAASLRRPDGATTADVRHLKWTKTGVNRCVSTREDERHQNYRIGGLLEFFTPWGNSRKP</sequence>
<dbReference type="EMBL" id="JAKKPZ010000661">
    <property type="protein sequence ID" value="KAI1693205.1"/>
    <property type="molecule type" value="Genomic_DNA"/>
</dbReference>
<reference evidence="1" key="1">
    <citation type="submission" date="2022-01" db="EMBL/GenBank/DDBJ databases">
        <title>Genome Sequence Resource for Two Populations of Ditylenchus destructor, the Migratory Endoparasitic Phytonematode.</title>
        <authorList>
            <person name="Zhang H."/>
            <person name="Lin R."/>
            <person name="Xie B."/>
        </authorList>
    </citation>
    <scope>NUCLEOTIDE SEQUENCE</scope>
    <source>
        <strain evidence="1">BazhouSP</strain>
    </source>
</reference>
<dbReference type="GO" id="GO:0016020">
    <property type="term" value="C:membrane"/>
    <property type="evidence" value="ECO:0007669"/>
    <property type="project" value="InterPro"/>
</dbReference>
<dbReference type="Pfam" id="PF03567">
    <property type="entry name" value="Sulfotransfer_2"/>
    <property type="match status" value="1"/>
</dbReference>
<dbReference type="AlphaFoldDB" id="A0AAD4QW85"/>
<name>A0AAD4QW85_9BILA</name>
<dbReference type="PANTHER" id="PTHR22900">
    <property type="entry name" value="PROTEIN CBG14245-RELATED"/>
    <property type="match status" value="1"/>
</dbReference>